<dbReference type="SUPFAM" id="SSF53335">
    <property type="entry name" value="S-adenosyl-L-methionine-dependent methyltransferases"/>
    <property type="match status" value="1"/>
</dbReference>
<feature type="compositionally biased region" description="Basic and acidic residues" evidence="1">
    <location>
        <begin position="73"/>
        <end position="83"/>
    </location>
</feature>
<dbReference type="InterPro" id="IPR029063">
    <property type="entry name" value="SAM-dependent_MTases_sf"/>
</dbReference>
<evidence type="ECO:0008006" key="4">
    <source>
        <dbReference type="Google" id="ProtNLM"/>
    </source>
</evidence>
<feature type="region of interest" description="Disordered" evidence="1">
    <location>
        <begin position="1"/>
        <end position="22"/>
    </location>
</feature>
<proteinExistence type="predicted"/>
<sequence>MGRERSQSRGSRASIGSTHAHDPFLLERMSPVIISGGGEIKENLNASFEHLTRTDNFHCQKDVVPQTAVTTEDLLRRRKEEPKKPKKLEKRTRSPRKWNFFHRSQPTAKAKEDVPVQVAVSKPALKEAAVPHYAMLDSSDEQQDIDAVDLDDILRDADVVDLTNEELDALQFATPPPQKVEEPVLPAPAFKSPEPAPVTPEMPQTEFHLTDETAPTRPSRLPQVGRIPKVVSARPQATSPKSFSRPFARLSTVHPFMQPYAIDKQSVAVGPSPQLSVRDLDTEEDRQVSTIESEGSKESSGDSKLSADGANHRDFLIFPSKRKGSEATSSSGRLSFVGTSGTTAVIPEVGADLEEDEVWNEFDDLIEHDEDEIPKSATSSCGVPFQYEGYESRRMRKSRMRAKESPTIASQPAIREPPQEASMTRRSEFTTSSVYSADLSAKLKEALAPTPTSAISFGDFISGYGDRNNSVDDDSGTRFSRDMQNGLRLSMASSHSDCTQFSDGDVSPISQVNLRVGSMTVSKWLTFGHVLFSPAREEIMQLEGSSKRHSILVIDGLGNDDWSFYAAETYPNSTFYNLSPTRPLSASERASNGSSFPLSPKNHRQVQYTSPAHKFPFPSSTFHVVVLRFPSAMPESSYRNIISESKRVLKPGGYLETAILDLDMMNMGNRARRAVRGLKVKLQVANPNTSLSSASDTVLRYIGKRGFHDVKICKVGIPVASTVPSTKGERKEELSLADMMRDDSQVGDEGITKMVAKVGRWWFTRCYELDVLPDGDVSRSIFSDAQLLAECEKWNSSFKLVVAYAQKPVVARRRTASV</sequence>
<keyword evidence="3" id="KW-1185">Reference proteome</keyword>
<feature type="compositionally biased region" description="Basic residues" evidence="1">
    <location>
        <begin position="84"/>
        <end position="100"/>
    </location>
</feature>
<feature type="region of interest" description="Disordered" evidence="1">
    <location>
        <begin position="176"/>
        <end position="202"/>
    </location>
</feature>
<dbReference type="CDD" id="cd02440">
    <property type="entry name" value="AdoMet_MTases"/>
    <property type="match status" value="1"/>
</dbReference>
<dbReference type="AlphaFoldDB" id="H0EWV0"/>
<organism evidence="2 3">
    <name type="scientific">Glarea lozoyensis (strain ATCC 74030 / MF5533)</name>
    <dbReference type="NCBI Taxonomy" id="1104152"/>
    <lineage>
        <taxon>Eukaryota</taxon>
        <taxon>Fungi</taxon>
        <taxon>Dikarya</taxon>
        <taxon>Ascomycota</taxon>
        <taxon>Pezizomycotina</taxon>
        <taxon>Leotiomycetes</taxon>
        <taxon>Helotiales</taxon>
        <taxon>Helotiaceae</taxon>
        <taxon>Glarea</taxon>
    </lineage>
</organism>
<dbReference type="OrthoDB" id="5382952at2759"/>
<name>H0EWV0_GLAL7</name>
<gene>
    <name evidence="2" type="ORF">M7I_7274</name>
</gene>
<protein>
    <recommendedName>
        <fullName evidence="4">S-adenosyl-L-methionine-dependent methyltransferase</fullName>
    </recommendedName>
</protein>
<dbReference type="HOGENOM" id="CLU_002714_0_0_1"/>
<evidence type="ECO:0000313" key="2">
    <source>
        <dbReference type="EMBL" id="EHK97019.1"/>
    </source>
</evidence>
<feature type="region of interest" description="Disordered" evidence="1">
    <location>
        <begin position="73"/>
        <end position="115"/>
    </location>
</feature>
<dbReference type="Proteomes" id="UP000005446">
    <property type="component" value="Unassembled WGS sequence"/>
</dbReference>
<feature type="compositionally biased region" description="Polar residues" evidence="1">
    <location>
        <begin position="8"/>
        <end position="17"/>
    </location>
</feature>
<dbReference type="InParanoid" id="H0EWV0"/>
<feature type="region of interest" description="Disordered" evidence="1">
    <location>
        <begin position="272"/>
        <end position="311"/>
    </location>
</feature>
<evidence type="ECO:0000256" key="1">
    <source>
        <dbReference type="SAM" id="MobiDB-lite"/>
    </source>
</evidence>
<accession>H0EWV0</accession>
<feature type="region of interest" description="Disordered" evidence="1">
    <location>
        <begin position="392"/>
        <end position="429"/>
    </location>
</feature>
<dbReference type="Gene3D" id="3.40.50.150">
    <property type="entry name" value="Vaccinia Virus protein VP39"/>
    <property type="match status" value="1"/>
</dbReference>
<reference evidence="2 3" key="1">
    <citation type="journal article" date="2012" name="Eukaryot. Cell">
        <title>Genome sequence of the fungus Glarea lozoyensis: the first genome sequence of a species from the Helotiaceae family.</title>
        <authorList>
            <person name="Youssar L."/>
            <person name="Gruening B.A."/>
            <person name="Erxleben A."/>
            <person name="Guenther S."/>
            <person name="Huettel W."/>
        </authorList>
    </citation>
    <scope>NUCLEOTIDE SEQUENCE [LARGE SCALE GENOMIC DNA]</scope>
    <source>
        <strain evidence="3">ATCC 74030 / MF5533</strain>
    </source>
</reference>
<evidence type="ECO:0000313" key="3">
    <source>
        <dbReference type="Proteomes" id="UP000005446"/>
    </source>
</evidence>
<comment type="caution">
    <text evidence="2">The sequence shown here is derived from an EMBL/GenBank/DDBJ whole genome shotgun (WGS) entry which is preliminary data.</text>
</comment>
<dbReference type="EMBL" id="AGUE01000213">
    <property type="protein sequence ID" value="EHK97019.1"/>
    <property type="molecule type" value="Genomic_DNA"/>
</dbReference>